<comment type="caution">
    <text evidence="2">The sequence shown here is derived from an EMBL/GenBank/DDBJ whole genome shotgun (WGS) entry which is preliminary data.</text>
</comment>
<accession>A0A816BXR3</accession>
<protein>
    <submittedName>
        <fullName evidence="2">Uncharacterized protein</fullName>
    </submittedName>
</protein>
<sequence>MAQYQLLSQALTEIQDGNHQGATETISKYIDSLPNEAKEERKVAIRFRIDTNLKSGKMDEVKRDIMFLNSMLMDEKDKEILLKMIRMSL</sequence>
<dbReference type="AlphaFoldDB" id="A0A816BXR3"/>
<dbReference type="EMBL" id="CAJNOL010006389">
    <property type="protein sequence ID" value="CAF1617401.1"/>
    <property type="molecule type" value="Genomic_DNA"/>
</dbReference>
<gene>
    <name evidence="2" type="ORF">JXQ802_LOCUS50158</name>
    <name evidence="1" type="ORF">PYM288_LOCUS34011</name>
</gene>
<evidence type="ECO:0000313" key="2">
    <source>
        <dbReference type="EMBL" id="CAF1617401.1"/>
    </source>
</evidence>
<organism evidence="2 3">
    <name type="scientific">Rotaria sordida</name>
    <dbReference type="NCBI Taxonomy" id="392033"/>
    <lineage>
        <taxon>Eukaryota</taxon>
        <taxon>Metazoa</taxon>
        <taxon>Spiralia</taxon>
        <taxon>Gnathifera</taxon>
        <taxon>Rotifera</taxon>
        <taxon>Eurotatoria</taxon>
        <taxon>Bdelloidea</taxon>
        <taxon>Philodinida</taxon>
        <taxon>Philodinidae</taxon>
        <taxon>Rotaria</taxon>
    </lineage>
</organism>
<dbReference type="Proteomes" id="UP000663854">
    <property type="component" value="Unassembled WGS sequence"/>
</dbReference>
<evidence type="ECO:0000313" key="3">
    <source>
        <dbReference type="Proteomes" id="UP000663870"/>
    </source>
</evidence>
<reference evidence="2" key="1">
    <citation type="submission" date="2021-02" db="EMBL/GenBank/DDBJ databases">
        <authorList>
            <person name="Nowell W R."/>
        </authorList>
    </citation>
    <scope>NUCLEOTIDE SEQUENCE</scope>
</reference>
<keyword evidence="3" id="KW-1185">Reference proteome</keyword>
<proteinExistence type="predicted"/>
<dbReference type="EMBL" id="CAJNOH010004924">
    <property type="protein sequence ID" value="CAF1384187.1"/>
    <property type="molecule type" value="Genomic_DNA"/>
</dbReference>
<evidence type="ECO:0000313" key="1">
    <source>
        <dbReference type="EMBL" id="CAF1384187.1"/>
    </source>
</evidence>
<name>A0A816BXR3_9BILA</name>
<dbReference type="Proteomes" id="UP000663870">
    <property type="component" value="Unassembled WGS sequence"/>
</dbReference>